<evidence type="ECO:0000313" key="15">
    <source>
        <dbReference type="EMBL" id="RKL68160.1"/>
    </source>
</evidence>
<dbReference type="PROSITE" id="PS51257">
    <property type="entry name" value="PROKAR_LIPOPROTEIN"/>
    <property type="match status" value="1"/>
</dbReference>
<evidence type="ECO:0000256" key="13">
    <source>
        <dbReference type="SAM" id="Coils"/>
    </source>
</evidence>
<keyword evidence="9" id="KW-0564">Palmitate</keyword>
<dbReference type="AlphaFoldDB" id="A0A3A9KBL0"/>
<reference evidence="15 16" key="1">
    <citation type="submission" date="2017-10" db="EMBL/GenBank/DDBJ databases">
        <title>Bacillus sp. nov., a halophilic bacterium isolated from a Keqin Lake.</title>
        <authorList>
            <person name="Wang H."/>
        </authorList>
    </citation>
    <scope>NUCLEOTIDE SEQUENCE [LARGE SCALE GENOMIC DNA]</scope>
    <source>
        <strain evidence="15 16">KCTC 13187</strain>
    </source>
</reference>
<dbReference type="InterPro" id="IPR023060">
    <property type="entry name" value="YidC/YidC1/YidC2_Firmicutes"/>
</dbReference>
<evidence type="ECO:0000256" key="5">
    <source>
        <dbReference type="ARBA" id="ARBA00022729"/>
    </source>
</evidence>
<dbReference type="PANTHER" id="PTHR12428">
    <property type="entry name" value="OXA1"/>
    <property type="match status" value="1"/>
</dbReference>
<keyword evidence="3 12" id="KW-1003">Cell membrane</keyword>
<evidence type="ECO:0000256" key="7">
    <source>
        <dbReference type="ARBA" id="ARBA00022989"/>
    </source>
</evidence>
<dbReference type="GO" id="GO:0032977">
    <property type="term" value="F:membrane insertase activity"/>
    <property type="evidence" value="ECO:0007669"/>
    <property type="project" value="InterPro"/>
</dbReference>
<dbReference type="GO" id="GO:0015031">
    <property type="term" value="P:protein transport"/>
    <property type="evidence" value="ECO:0007669"/>
    <property type="project" value="UniProtKB-KW"/>
</dbReference>
<gene>
    <name evidence="12" type="primary">yidC</name>
    <name evidence="15" type="ORF">CR203_06650</name>
</gene>
<feature type="transmembrane region" description="Helical" evidence="12">
    <location>
        <begin position="185"/>
        <end position="203"/>
    </location>
</feature>
<dbReference type="GO" id="GO:0051205">
    <property type="term" value="P:protein insertion into membrane"/>
    <property type="evidence" value="ECO:0007669"/>
    <property type="project" value="TreeGrafter"/>
</dbReference>
<dbReference type="InterPro" id="IPR001708">
    <property type="entry name" value="YidC/ALB3/OXA1/COX18"/>
</dbReference>
<comment type="similarity">
    <text evidence="12">Belongs to the OXA1/ALB3/YidC family. Type 2 subfamily.</text>
</comment>
<organism evidence="15 16">
    <name type="scientific">Salipaludibacillus neizhouensis</name>
    <dbReference type="NCBI Taxonomy" id="885475"/>
    <lineage>
        <taxon>Bacteria</taxon>
        <taxon>Bacillati</taxon>
        <taxon>Bacillota</taxon>
        <taxon>Bacilli</taxon>
        <taxon>Bacillales</taxon>
        <taxon>Bacillaceae</taxon>
    </lineage>
</organism>
<dbReference type="InterPro" id="IPR047196">
    <property type="entry name" value="YidC_ALB_C"/>
</dbReference>
<evidence type="ECO:0000256" key="11">
    <source>
        <dbReference type="ARBA" id="ARBA00023288"/>
    </source>
</evidence>
<keyword evidence="2 12" id="KW-0813">Transport</keyword>
<feature type="domain" description="Membrane insertase YidC/Oxa/ALB C-terminal" evidence="14">
    <location>
        <begin position="67"/>
        <end position="261"/>
    </location>
</feature>
<evidence type="ECO:0000256" key="6">
    <source>
        <dbReference type="ARBA" id="ARBA00022927"/>
    </source>
</evidence>
<keyword evidence="5 12" id="KW-0732">Signal</keyword>
<dbReference type="PANTHER" id="PTHR12428:SF65">
    <property type="entry name" value="CYTOCHROME C OXIDASE ASSEMBLY PROTEIN COX18, MITOCHONDRIAL"/>
    <property type="match status" value="1"/>
</dbReference>
<keyword evidence="10 12" id="KW-0143">Chaperone</keyword>
<evidence type="ECO:0000256" key="3">
    <source>
        <dbReference type="ARBA" id="ARBA00022475"/>
    </source>
</evidence>
<dbReference type="GO" id="GO:0005886">
    <property type="term" value="C:plasma membrane"/>
    <property type="evidence" value="ECO:0007669"/>
    <property type="project" value="UniProtKB-SubCell"/>
</dbReference>
<evidence type="ECO:0000259" key="14">
    <source>
        <dbReference type="Pfam" id="PF02096"/>
    </source>
</evidence>
<dbReference type="OrthoDB" id="9780552at2"/>
<comment type="caution">
    <text evidence="15">The sequence shown here is derived from an EMBL/GenBank/DDBJ whole genome shotgun (WGS) entry which is preliminary data.</text>
</comment>
<keyword evidence="11 12" id="KW-0449">Lipoprotein</keyword>
<evidence type="ECO:0000256" key="12">
    <source>
        <dbReference type="HAMAP-Rule" id="MF_01811"/>
    </source>
</evidence>
<dbReference type="CDD" id="cd20070">
    <property type="entry name" value="5TM_YidC_Alb3"/>
    <property type="match status" value="1"/>
</dbReference>
<feature type="transmembrane region" description="Helical" evidence="12">
    <location>
        <begin position="142"/>
        <end position="165"/>
    </location>
</feature>
<keyword evidence="8 12" id="KW-0472">Membrane</keyword>
<sequence length="288" mass="32765">MIFSTKQSHFPSILPLLVVGILLLTLSGCGVNTEPINSDTPGIFNKIVVYPFSFLLHFFATIFQGSYGLSIILMTVLLRTALMPLMLKQYKNKIFMKDKMAIIHPEMTELKDRYKEKQSKEDKQEMQKEIIKLYEKHQFNPMASFGCLPVLIQLPFLIGFYYAIIRTPEIAGSSFLWFNLGERDAILPLIAAAIYSVQFQFSRKEMKDSKLVGQGGEMQQQMKIIGYILPIMMGVFSFAVAAALPLYWSIGGIFLIFQSQLARYLYKPKPSVPVIDQEVSSDTVEENK</sequence>
<evidence type="ECO:0000256" key="2">
    <source>
        <dbReference type="ARBA" id="ARBA00022448"/>
    </source>
</evidence>
<keyword evidence="13" id="KW-0175">Coiled coil</keyword>
<dbReference type="Proteomes" id="UP000281498">
    <property type="component" value="Unassembled WGS sequence"/>
</dbReference>
<dbReference type="NCBIfam" id="TIGR03592">
    <property type="entry name" value="yidC_oxa1_cterm"/>
    <property type="match status" value="1"/>
</dbReference>
<keyword evidence="4 12" id="KW-0812">Transmembrane</keyword>
<comment type="function">
    <text evidence="12">Required for the insertion and/or proper folding and/or complex formation of integral membrane proteins into the membrane. Involved in integration of membrane proteins that insert both dependently and independently of the Sec translocase complex, as well as at least some lipoproteins.</text>
</comment>
<evidence type="ECO:0000313" key="16">
    <source>
        <dbReference type="Proteomes" id="UP000281498"/>
    </source>
</evidence>
<keyword evidence="6 12" id="KW-0653">Protein transport</keyword>
<dbReference type="InterPro" id="IPR028055">
    <property type="entry name" value="YidC/Oxa/ALB_C"/>
</dbReference>
<feature type="transmembrane region" description="Helical" evidence="12">
    <location>
        <begin position="224"/>
        <end position="241"/>
    </location>
</feature>
<feature type="transmembrane region" description="Helical" evidence="12">
    <location>
        <begin position="12"/>
        <end position="31"/>
    </location>
</feature>
<evidence type="ECO:0000256" key="4">
    <source>
        <dbReference type="ARBA" id="ARBA00022692"/>
    </source>
</evidence>
<evidence type="ECO:0000256" key="9">
    <source>
        <dbReference type="ARBA" id="ARBA00023139"/>
    </source>
</evidence>
<evidence type="ECO:0000256" key="1">
    <source>
        <dbReference type="ARBA" id="ARBA00004651"/>
    </source>
</evidence>
<protein>
    <recommendedName>
        <fullName evidence="12">Membrane protein insertase YidC</fullName>
    </recommendedName>
    <alternativeName>
        <fullName evidence="12">Foldase YidC</fullName>
    </alternativeName>
    <alternativeName>
        <fullName evidence="12">Membrane integrase YidC</fullName>
    </alternativeName>
    <alternativeName>
        <fullName evidence="12">Membrane protein YidC</fullName>
    </alternativeName>
</protein>
<comment type="subcellular location">
    <subcellularLocation>
        <location evidence="1 12">Cell membrane</location>
        <topology evidence="1 12">Multi-pass membrane protein</topology>
    </subcellularLocation>
</comment>
<dbReference type="Pfam" id="PF02096">
    <property type="entry name" value="60KD_IMP"/>
    <property type="match status" value="1"/>
</dbReference>
<dbReference type="HAMAP" id="MF_01811">
    <property type="entry name" value="YidC_type2"/>
    <property type="match status" value="1"/>
</dbReference>
<keyword evidence="7 12" id="KW-1133">Transmembrane helix</keyword>
<feature type="coiled-coil region" evidence="13">
    <location>
        <begin position="107"/>
        <end position="136"/>
    </location>
</feature>
<evidence type="ECO:0000256" key="10">
    <source>
        <dbReference type="ARBA" id="ARBA00023186"/>
    </source>
</evidence>
<proteinExistence type="inferred from homology"/>
<name>A0A3A9KBL0_9BACI</name>
<evidence type="ECO:0000256" key="8">
    <source>
        <dbReference type="ARBA" id="ARBA00023136"/>
    </source>
</evidence>
<dbReference type="RefSeq" id="WP_110938500.1">
    <property type="nucleotide sequence ID" value="NZ_KZ614147.1"/>
</dbReference>
<keyword evidence="16" id="KW-1185">Reference proteome</keyword>
<accession>A0A3A9KBL0</accession>
<dbReference type="EMBL" id="PDOE01000002">
    <property type="protein sequence ID" value="RKL68160.1"/>
    <property type="molecule type" value="Genomic_DNA"/>
</dbReference>